<dbReference type="EMBL" id="CP026309">
    <property type="protein sequence ID" value="AUV81933.1"/>
    <property type="molecule type" value="Genomic_DNA"/>
</dbReference>
<evidence type="ECO:0000313" key="3">
    <source>
        <dbReference type="Proteomes" id="UP000236584"/>
    </source>
</evidence>
<dbReference type="InterPro" id="IPR002509">
    <property type="entry name" value="NODB_dom"/>
</dbReference>
<dbReference type="InterPro" id="IPR011330">
    <property type="entry name" value="Glyco_hydro/deAcase_b/a-brl"/>
</dbReference>
<dbReference type="AlphaFoldDB" id="A0A2I8VJ17"/>
<dbReference type="KEGG" id="srub:C2R22_09970"/>
<dbReference type="PANTHER" id="PTHR47561:SF1">
    <property type="entry name" value="POLYSACCHARIDE DEACETYLASE FAMILY PROTEIN (AFU_ORTHOLOGUE AFUA_6G05030)"/>
    <property type="match status" value="1"/>
</dbReference>
<dbReference type="Gene3D" id="3.20.20.370">
    <property type="entry name" value="Glycoside hydrolase/deacetylase"/>
    <property type="match status" value="1"/>
</dbReference>
<evidence type="ECO:0000259" key="1">
    <source>
        <dbReference type="PROSITE" id="PS51677"/>
    </source>
</evidence>
<protein>
    <submittedName>
        <fullName evidence="2">Polysaccharide deacetylase</fullName>
    </submittedName>
</protein>
<gene>
    <name evidence="2" type="ORF">C2R22_09970</name>
</gene>
<dbReference type="GeneID" id="35592419"/>
<dbReference type="GO" id="GO:0016810">
    <property type="term" value="F:hydrolase activity, acting on carbon-nitrogen (but not peptide) bonds"/>
    <property type="evidence" value="ECO:0007669"/>
    <property type="project" value="InterPro"/>
</dbReference>
<dbReference type="OrthoDB" id="10436at2157"/>
<dbReference type="Pfam" id="PF01522">
    <property type="entry name" value="Polysacc_deac_1"/>
    <property type="match status" value="1"/>
</dbReference>
<dbReference type="CDD" id="cd10938">
    <property type="entry name" value="CE4_HpPgdA_like"/>
    <property type="match status" value="1"/>
</dbReference>
<proteinExistence type="predicted"/>
<dbReference type="PROSITE" id="PS51677">
    <property type="entry name" value="NODB"/>
    <property type="match status" value="1"/>
</dbReference>
<organism evidence="2 3">
    <name type="scientific">Salinigranum rubrum</name>
    <dbReference type="NCBI Taxonomy" id="755307"/>
    <lineage>
        <taxon>Archaea</taxon>
        <taxon>Methanobacteriati</taxon>
        <taxon>Methanobacteriota</taxon>
        <taxon>Stenosarchaea group</taxon>
        <taxon>Halobacteria</taxon>
        <taxon>Halobacteriales</taxon>
        <taxon>Haloferacaceae</taxon>
        <taxon>Salinigranum</taxon>
    </lineage>
</organism>
<evidence type="ECO:0000313" key="2">
    <source>
        <dbReference type="EMBL" id="AUV81933.1"/>
    </source>
</evidence>
<dbReference type="InterPro" id="IPR037950">
    <property type="entry name" value="PgdA-like"/>
</dbReference>
<sequence length="282" mass="32504">MAKATVCLSYDFDAVSTWLWSYDSWDEPTRHSRGVFGAEVGAPRLLDLHDKYDVPATWFIPGHTIESFPEICGEVWDRGGDVQHHGWSHTGPATFESEEDERADVERAVDNIVDLTGRKPTGYRSPAWDFSAHTLDILADIGIRWESSKMASDFTPHYVYGGWEAPPDGPYVRGEPTDIVELPVSWQRDDWPPLTFTWARPHRMGYVPEDSIFQRWYDQFDWMYENVDDGVFILTMHPQVMGQAHRIMRLEALVQHMSTKPDVEFKLMDTVAEEWREANPPA</sequence>
<feature type="domain" description="NodB homology" evidence="1">
    <location>
        <begin position="16"/>
        <end position="266"/>
    </location>
</feature>
<dbReference type="SUPFAM" id="SSF88713">
    <property type="entry name" value="Glycoside hydrolase/deacetylase"/>
    <property type="match status" value="1"/>
</dbReference>
<dbReference type="PANTHER" id="PTHR47561">
    <property type="entry name" value="POLYSACCHARIDE DEACETYLASE FAMILY PROTEIN (AFU_ORTHOLOGUE AFUA_6G05030)"/>
    <property type="match status" value="1"/>
</dbReference>
<dbReference type="Proteomes" id="UP000236584">
    <property type="component" value="Chromosome"/>
</dbReference>
<dbReference type="GO" id="GO:0005975">
    <property type="term" value="P:carbohydrate metabolic process"/>
    <property type="evidence" value="ECO:0007669"/>
    <property type="project" value="InterPro"/>
</dbReference>
<dbReference type="RefSeq" id="WP_103425622.1">
    <property type="nucleotide sequence ID" value="NZ_CP026309.1"/>
</dbReference>
<name>A0A2I8VJ17_9EURY</name>
<keyword evidence="3" id="KW-1185">Reference proteome</keyword>
<accession>A0A2I8VJ17</accession>
<reference evidence="2 3" key="1">
    <citation type="submission" date="2018-01" db="EMBL/GenBank/DDBJ databases">
        <title>Complete genome sequence of Salinigranum rubrum GX10T, an extremely halophilic archaeon isolated from a marine solar saltern.</title>
        <authorList>
            <person name="Han S."/>
        </authorList>
    </citation>
    <scope>NUCLEOTIDE SEQUENCE [LARGE SCALE GENOMIC DNA]</scope>
    <source>
        <strain evidence="2 3">GX10</strain>
    </source>
</reference>